<evidence type="ECO:0000313" key="2">
    <source>
        <dbReference type="EMBL" id="WAR18397.1"/>
    </source>
</evidence>
<dbReference type="InterPro" id="IPR008906">
    <property type="entry name" value="HATC_C_dom"/>
</dbReference>
<proteinExistence type="predicted"/>
<protein>
    <recommendedName>
        <fullName evidence="1">HAT C-terminal dimerisation domain-containing protein</fullName>
    </recommendedName>
</protein>
<dbReference type="EMBL" id="CP111022">
    <property type="protein sequence ID" value="WAR18397.1"/>
    <property type="molecule type" value="Genomic_DNA"/>
</dbReference>
<dbReference type="SUPFAM" id="SSF53098">
    <property type="entry name" value="Ribonuclease H-like"/>
    <property type="match status" value="1"/>
</dbReference>
<dbReference type="Proteomes" id="UP001164746">
    <property type="component" value="Chromosome 11"/>
</dbReference>
<feature type="domain" description="HAT C-terminal dimerisation" evidence="1">
    <location>
        <begin position="113"/>
        <end position="166"/>
    </location>
</feature>
<evidence type="ECO:0000259" key="1">
    <source>
        <dbReference type="Pfam" id="PF05699"/>
    </source>
</evidence>
<reference evidence="2" key="1">
    <citation type="submission" date="2022-11" db="EMBL/GenBank/DDBJ databases">
        <title>Centuries of genome instability and evolution in soft-shell clam transmissible cancer (bioRxiv).</title>
        <authorList>
            <person name="Hart S.F.M."/>
            <person name="Yonemitsu M.A."/>
            <person name="Giersch R.M."/>
            <person name="Beal B.F."/>
            <person name="Arriagada G."/>
            <person name="Davis B.W."/>
            <person name="Ostrander E.A."/>
            <person name="Goff S.P."/>
            <person name="Metzger M.J."/>
        </authorList>
    </citation>
    <scope>NUCLEOTIDE SEQUENCE</scope>
    <source>
        <strain evidence="2">MELC-2E11</strain>
        <tissue evidence="2">Siphon/mantle</tissue>
    </source>
</reference>
<keyword evidence="3" id="KW-1185">Reference proteome</keyword>
<accession>A0ABY7F863</accession>
<sequence length="180" mass="20161">MIGDCAIENTDLNDKFTSSCVQLLDTLKDNIGGQFRDLDVLNALAILDLTHADVTAFYGFNEMESLSTHINMPVDKLLNEWKSFLEGVRGQPGRSLPQLTALFFGKRARLGFKARFPLLARLISAAAVMPLSTAEVEWVFSQLKLIKTDHRSSLGDKTVERLLQVKLNRSNIADFQMVME</sequence>
<dbReference type="PANTHER" id="PTHR46880">
    <property type="entry name" value="RAS-ASSOCIATING DOMAIN-CONTAINING PROTEIN"/>
    <property type="match status" value="1"/>
</dbReference>
<evidence type="ECO:0000313" key="3">
    <source>
        <dbReference type="Proteomes" id="UP001164746"/>
    </source>
</evidence>
<name>A0ABY7F863_MYAAR</name>
<dbReference type="PANTHER" id="PTHR46880:SF9">
    <property type="entry name" value="ZINC FINGER PROTEIN 862"/>
    <property type="match status" value="1"/>
</dbReference>
<organism evidence="2 3">
    <name type="scientific">Mya arenaria</name>
    <name type="common">Soft-shell clam</name>
    <dbReference type="NCBI Taxonomy" id="6604"/>
    <lineage>
        <taxon>Eukaryota</taxon>
        <taxon>Metazoa</taxon>
        <taxon>Spiralia</taxon>
        <taxon>Lophotrochozoa</taxon>
        <taxon>Mollusca</taxon>
        <taxon>Bivalvia</taxon>
        <taxon>Autobranchia</taxon>
        <taxon>Heteroconchia</taxon>
        <taxon>Euheterodonta</taxon>
        <taxon>Imparidentia</taxon>
        <taxon>Neoheterodontei</taxon>
        <taxon>Myida</taxon>
        <taxon>Myoidea</taxon>
        <taxon>Myidae</taxon>
        <taxon>Mya</taxon>
    </lineage>
</organism>
<dbReference type="InterPro" id="IPR012337">
    <property type="entry name" value="RNaseH-like_sf"/>
</dbReference>
<gene>
    <name evidence="2" type="ORF">MAR_000235</name>
</gene>
<dbReference type="Pfam" id="PF05699">
    <property type="entry name" value="Dimer_Tnp_hAT"/>
    <property type="match status" value="1"/>
</dbReference>